<name>A0ABW5N4Y2_9FLAO</name>
<evidence type="ECO:0000313" key="5">
    <source>
        <dbReference type="EMBL" id="MFD2590166.1"/>
    </source>
</evidence>
<reference evidence="6" key="1">
    <citation type="journal article" date="2019" name="Int. J. Syst. Evol. Microbiol.">
        <title>The Global Catalogue of Microorganisms (GCM) 10K type strain sequencing project: providing services to taxonomists for standard genome sequencing and annotation.</title>
        <authorList>
            <consortium name="The Broad Institute Genomics Platform"/>
            <consortium name="The Broad Institute Genome Sequencing Center for Infectious Disease"/>
            <person name="Wu L."/>
            <person name="Ma J."/>
        </authorList>
    </citation>
    <scope>NUCLEOTIDE SEQUENCE [LARGE SCALE GENOMIC DNA]</scope>
    <source>
        <strain evidence="6">KCTC 42423</strain>
    </source>
</reference>
<keyword evidence="1" id="KW-0805">Transcription regulation</keyword>
<gene>
    <name evidence="5" type="ORF">ACFSTE_04940</name>
</gene>
<proteinExistence type="predicted"/>
<accession>A0ABW5N4Y2</accession>
<dbReference type="Gene3D" id="1.10.10.60">
    <property type="entry name" value="Homeodomain-like"/>
    <property type="match status" value="1"/>
</dbReference>
<evidence type="ECO:0000259" key="4">
    <source>
        <dbReference type="PROSITE" id="PS01124"/>
    </source>
</evidence>
<dbReference type="RefSeq" id="WP_378255700.1">
    <property type="nucleotide sequence ID" value="NZ_JBHSJV010000001.1"/>
</dbReference>
<evidence type="ECO:0000256" key="3">
    <source>
        <dbReference type="ARBA" id="ARBA00023163"/>
    </source>
</evidence>
<dbReference type="EMBL" id="JBHULX010000003">
    <property type="protein sequence ID" value="MFD2590166.1"/>
    <property type="molecule type" value="Genomic_DNA"/>
</dbReference>
<evidence type="ECO:0000256" key="2">
    <source>
        <dbReference type="ARBA" id="ARBA00023125"/>
    </source>
</evidence>
<organism evidence="5 6">
    <name type="scientific">Aquimarina hainanensis</name>
    <dbReference type="NCBI Taxonomy" id="1578017"/>
    <lineage>
        <taxon>Bacteria</taxon>
        <taxon>Pseudomonadati</taxon>
        <taxon>Bacteroidota</taxon>
        <taxon>Flavobacteriia</taxon>
        <taxon>Flavobacteriales</taxon>
        <taxon>Flavobacteriaceae</taxon>
        <taxon>Aquimarina</taxon>
    </lineage>
</organism>
<dbReference type="Proteomes" id="UP001597459">
    <property type="component" value="Unassembled WGS sequence"/>
</dbReference>
<dbReference type="SUPFAM" id="SSF46689">
    <property type="entry name" value="Homeodomain-like"/>
    <property type="match status" value="2"/>
</dbReference>
<dbReference type="PANTHER" id="PTHR43280">
    <property type="entry name" value="ARAC-FAMILY TRANSCRIPTIONAL REGULATOR"/>
    <property type="match status" value="1"/>
</dbReference>
<sequence length="269" mass="32182">MIKQLKEGQYFGELNHKLSFNGITVTDTEYTHDYVDWHSHENPYFTFLLQGKLIEENKKEKYTLSQGALLFHNWQDFHRNIKPPEFTRGAHIEINRNWAKKLNFDIANIEGSIKVQDSFSKNLVFKILLESKQSDNFNQASIELLLLQLLSRIKESNEKTDRKKPHWFKKLEELIYEYSEERITLEQISNELKLHPVYLSRTFHKFYGKTFGQYCREIRLNKTLNAILTKKHTLTDIAYLMNYYDQSHMILEFKKHLKYTPKEVIKILG</sequence>
<dbReference type="InterPro" id="IPR009057">
    <property type="entry name" value="Homeodomain-like_sf"/>
</dbReference>
<keyword evidence="2" id="KW-0238">DNA-binding</keyword>
<dbReference type="SMART" id="SM00342">
    <property type="entry name" value="HTH_ARAC"/>
    <property type="match status" value="1"/>
</dbReference>
<dbReference type="InterPro" id="IPR018060">
    <property type="entry name" value="HTH_AraC"/>
</dbReference>
<dbReference type="PROSITE" id="PS01124">
    <property type="entry name" value="HTH_ARAC_FAMILY_2"/>
    <property type="match status" value="1"/>
</dbReference>
<feature type="domain" description="HTH araC/xylS-type" evidence="4">
    <location>
        <begin position="169"/>
        <end position="267"/>
    </location>
</feature>
<evidence type="ECO:0000313" key="6">
    <source>
        <dbReference type="Proteomes" id="UP001597459"/>
    </source>
</evidence>
<dbReference type="Pfam" id="PF12833">
    <property type="entry name" value="HTH_18"/>
    <property type="match status" value="1"/>
</dbReference>
<protein>
    <submittedName>
        <fullName evidence="5">Helix-turn-helix domain-containing protein</fullName>
    </submittedName>
</protein>
<evidence type="ECO:0000256" key="1">
    <source>
        <dbReference type="ARBA" id="ARBA00023015"/>
    </source>
</evidence>
<dbReference type="PANTHER" id="PTHR43280:SF2">
    <property type="entry name" value="HTH-TYPE TRANSCRIPTIONAL REGULATOR EXSA"/>
    <property type="match status" value="1"/>
</dbReference>
<comment type="caution">
    <text evidence="5">The sequence shown here is derived from an EMBL/GenBank/DDBJ whole genome shotgun (WGS) entry which is preliminary data.</text>
</comment>
<keyword evidence="3" id="KW-0804">Transcription</keyword>
<keyword evidence="6" id="KW-1185">Reference proteome</keyword>